<feature type="compositionally biased region" description="Basic and acidic residues" evidence="1">
    <location>
        <begin position="228"/>
        <end position="237"/>
    </location>
</feature>
<proteinExistence type="predicted"/>
<keyword evidence="2" id="KW-1185">Reference proteome</keyword>
<name>A0A1U7W4T5_NICSY</name>
<feature type="region of interest" description="Disordered" evidence="1">
    <location>
        <begin position="150"/>
        <end position="172"/>
    </location>
</feature>
<evidence type="ECO:0000256" key="1">
    <source>
        <dbReference type="SAM" id="MobiDB-lite"/>
    </source>
</evidence>
<dbReference type="GeneID" id="104220462"/>
<evidence type="ECO:0000313" key="3">
    <source>
        <dbReference type="RefSeq" id="XP_009769644.1"/>
    </source>
</evidence>
<gene>
    <name evidence="3" type="primary">LOC104220462</name>
</gene>
<organism evidence="2 3">
    <name type="scientific">Nicotiana sylvestris</name>
    <name type="common">Wood tobacco</name>
    <name type="synonym">South American tobacco</name>
    <dbReference type="NCBI Taxonomy" id="4096"/>
    <lineage>
        <taxon>Eukaryota</taxon>
        <taxon>Viridiplantae</taxon>
        <taxon>Streptophyta</taxon>
        <taxon>Embryophyta</taxon>
        <taxon>Tracheophyta</taxon>
        <taxon>Spermatophyta</taxon>
        <taxon>Magnoliopsida</taxon>
        <taxon>eudicotyledons</taxon>
        <taxon>Gunneridae</taxon>
        <taxon>Pentapetalae</taxon>
        <taxon>asterids</taxon>
        <taxon>lamiids</taxon>
        <taxon>Solanales</taxon>
        <taxon>Solanaceae</taxon>
        <taxon>Nicotianoideae</taxon>
        <taxon>Nicotianeae</taxon>
        <taxon>Nicotiana</taxon>
    </lineage>
</organism>
<dbReference type="eggNOG" id="ENOG502SQHP">
    <property type="taxonomic scope" value="Eukaryota"/>
</dbReference>
<dbReference type="Proteomes" id="UP000189701">
    <property type="component" value="Unplaced"/>
</dbReference>
<dbReference type="RefSeq" id="XP_009769644.1">
    <property type="nucleotide sequence ID" value="XM_009771342.1"/>
</dbReference>
<feature type="compositionally biased region" description="Basic and acidic residues" evidence="1">
    <location>
        <begin position="251"/>
        <end position="267"/>
    </location>
</feature>
<dbReference type="KEGG" id="nsy:104220462"/>
<feature type="region of interest" description="Disordered" evidence="1">
    <location>
        <begin position="224"/>
        <end position="267"/>
    </location>
</feature>
<dbReference type="AlphaFoldDB" id="A0A1U7W4T5"/>
<protein>
    <submittedName>
        <fullName evidence="3">Uncharacterized protein LOC104220462</fullName>
    </submittedName>
</protein>
<evidence type="ECO:0000313" key="2">
    <source>
        <dbReference type="Proteomes" id="UP000189701"/>
    </source>
</evidence>
<reference evidence="3" key="2">
    <citation type="submission" date="2025-08" db="UniProtKB">
        <authorList>
            <consortium name="RefSeq"/>
        </authorList>
    </citation>
    <scope>IDENTIFICATION</scope>
    <source>
        <tissue evidence="3">Leaf</tissue>
    </source>
</reference>
<accession>A0A1U7W4T5</accession>
<sequence length="267" mass="30058">MEEKRNKELQIVQLPDVRRPPTASEIRYLDQMVARRQISTISTLSDQEYYLLNSTAPNYGTLLQGYGAFPSHFNNPIEQIRQNSLIPRQGFQGVQFQNPSRILQAEGRGMSHLTNYNGHVQLHQQRCAYNNIDLGQGINRGRRRKECGDHQLVSPSSTASRHVRGRGIGPISSAIGRRGAIMSSSSSASFADQWTDNAKTMLRDTIGGRHCEVTIPLPSAVQNIADGNNRRAGDFQDHFTNYNHNNLPGEPRQRDLESRDDSTSKRF</sequence>
<reference evidence="2" key="1">
    <citation type="journal article" date="2013" name="Genome Biol.">
        <title>Reference genomes and transcriptomes of Nicotiana sylvestris and Nicotiana tomentosiformis.</title>
        <authorList>
            <person name="Sierro N."/>
            <person name="Battey J.N."/>
            <person name="Ouadi S."/>
            <person name="Bovet L."/>
            <person name="Goepfert S."/>
            <person name="Bakaher N."/>
            <person name="Peitsch M.C."/>
            <person name="Ivanov N.V."/>
        </authorList>
    </citation>
    <scope>NUCLEOTIDE SEQUENCE [LARGE SCALE GENOMIC DNA]</scope>
</reference>